<feature type="transmembrane region" description="Helical" evidence="2">
    <location>
        <begin position="33"/>
        <end position="52"/>
    </location>
</feature>
<organism evidence="3 4">
    <name type="scientific">Malus domestica</name>
    <name type="common">Apple</name>
    <name type="synonym">Pyrus malus</name>
    <dbReference type="NCBI Taxonomy" id="3750"/>
    <lineage>
        <taxon>Eukaryota</taxon>
        <taxon>Viridiplantae</taxon>
        <taxon>Streptophyta</taxon>
        <taxon>Embryophyta</taxon>
        <taxon>Tracheophyta</taxon>
        <taxon>Spermatophyta</taxon>
        <taxon>Magnoliopsida</taxon>
        <taxon>eudicotyledons</taxon>
        <taxon>Gunneridae</taxon>
        <taxon>Pentapetalae</taxon>
        <taxon>rosids</taxon>
        <taxon>fabids</taxon>
        <taxon>Rosales</taxon>
        <taxon>Rosaceae</taxon>
        <taxon>Amygdaloideae</taxon>
        <taxon>Maleae</taxon>
        <taxon>Malus</taxon>
    </lineage>
</organism>
<keyword evidence="4" id="KW-1185">Reference proteome</keyword>
<reference evidence="3 4" key="1">
    <citation type="submission" date="2018-10" db="EMBL/GenBank/DDBJ databases">
        <title>A high-quality apple genome assembly.</title>
        <authorList>
            <person name="Hu J."/>
        </authorList>
    </citation>
    <scope>NUCLEOTIDE SEQUENCE [LARGE SCALE GENOMIC DNA]</scope>
    <source>
        <strain evidence="4">cv. HFTH1</strain>
        <tissue evidence="3">Young leaf</tissue>
    </source>
</reference>
<evidence type="ECO:0000313" key="3">
    <source>
        <dbReference type="EMBL" id="RXH86883.1"/>
    </source>
</evidence>
<evidence type="ECO:0000313" key="4">
    <source>
        <dbReference type="Proteomes" id="UP000290289"/>
    </source>
</evidence>
<comment type="caution">
    <text evidence="3">The sequence shown here is derived from an EMBL/GenBank/DDBJ whole genome shotgun (WGS) entry which is preliminary data.</text>
</comment>
<evidence type="ECO:0000256" key="1">
    <source>
        <dbReference type="SAM" id="MobiDB-lite"/>
    </source>
</evidence>
<accession>A0A498IZC5</accession>
<feature type="region of interest" description="Disordered" evidence="1">
    <location>
        <begin position="104"/>
        <end position="126"/>
    </location>
</feature>
<gene>
    <name evidence="3" type="ORF">DVH24_022156</name>
</gene>
<sequence>MTTEKPNRAALNPDLNRGIGGESRTLDRRTIQIGRIVPAIVVAILRWVASAFDAIDFDPLARHRYYVIGAIVVLAVAVLWRFTIVVAVATFIGHLGSQLAFPAPTRSFSSSRATGPSGRMVRSPRSASVSTLQPVLRFLRNVPSRWRIAGAVVMAGAAGVALRNPVHTT</sequence>
<proteinExistence type="predicted"/>
<keyword evidence="2" id="KW-1133">Transmembrane helix</keyword>
<evidence type="ECO:0000256" key="2">
    <source>
        <dbReference type="SAM" id="Phobius"/>
    </source>
</evidence>
<name>A0A498IZC5_MALDO</name>
<keyword evidence="2" id="KW-0812">Transmembrane</keyword>
<dbReference type="AlphaFoldDB" id="A0A498IZC5"/>
<protein>
    <submittedName>
        <fullName evidence="3">Uncharacterized protein</fullName>
    </submittedName>
</protein>
<feature type="transmembrane region" description="Helical" evidence="2">
    <location>
        <begin position="64"/>
        <end position="92"/>
    </location>
</feature>
<dbReference type="EMBL" id="RDQH01000336">
    <property type="protein sequence ID" value="RXH86883.1"/>
    <property type="molecule type" value="Genomic_DNA"/>
</dbReference>
<keyword evidence="2" id="KW-0472">Membrane</keyword>
<dbReference type="Proteomes" id="UP000290289">
    <property type="component" value="Chromosome 10"/>
</dbReference>